<reference evidence="9" key="1">
    <citation type="submission" date="2020-01" db="EMBL/GenBank/DDBJ databases">
        <authorList>
            <person name="Yang Y."/>
            <person name="Kwon Y.M."/>
        </authorList>
    </citation>
    <scope>NUCLEOTIDE SEQUENCE</scope>
    <source>
        <strain evidence="9">PG104</strain>
    </source>
</reference>
<dbReference type="PANTHER" id="PTHR23402:SF1">
    <property type="entry name" value="PYROGLUTAMYL-PEPTIDASE I"/>
    <property type="match status" value="1"/>
</dbReference>
<dbReference type="SUPFAM" id="SSF53182">
    <property type="entry name" value="Pyrrolidone carboxyl peptidase (pyroglutamate aminopeptidase)"/>
    <property type="match status" value="1"/>
</dbReference>
<name>A0A8J8MSN1_9RHOB</name>
<accession>A0A8J8MSN1</accession>
<dbReference type="PIRSF" id="PIRSF015592">
    <property type="entry name" value="Prld-crbxl_pptds"/>
    <property type="match status" value="1"/>
</dbReference>
<evidence type="ECO:0000256" key="8">
    <source>
        <dbReference type="ARBA" id="ARBA00031559"/>
    </source>
</evidence>
<evidence type="ECO:0000256" key="1">
    <source>
        <dbReference type="ARBA" id="ARBA00006641"/>
    </source>
</evidence>
<dbReference type="InterPro" id="IPR036440">
    <property type="entry name" value="Peptidase_C15-like_sf"/>
</dbReference>
<gene>
    <name evidence="9" type="ORF">GR316_04870</name>
</gene>
<dbReference type="PANTHER" id="PTHR23402">
    <property type="entry name" value="PROTEASE FAMILY C15 PYROGLUTAMYL-PEPTIDASE I-RELATED"/>
    <property type="match status" value="1"/>
</dbReference>
<sequence length="217" mass="23201">MMKPKILLAGYGSWAKADTNPAQAIALEMNARHWDACEVIGLEMPVATEALAEEIGRLLDLHAPAAWIGIGVSPAPVVQAEMVGINWRDFDVPDVTGATMARTQIVEGGPAAYDATLPNAEIVAAIRSAGVPAALSFHAGTHLCNQMLYTAARLIEMRGLSTLNGFIHVPQTPENILLEQGRNIRKPSMSLQMSSEALARTIEATARALRERAQPSA</sequence>
<dbReference type="GO" id="GO:0006508">
    <property type="term" value="P:proteolysis"/>
    <property type="evidence" value="ECO:0007669"/>
    <property type="project" value="UniProtKB-KW"/>
</dbReference>
<evidence type="ECO:0000256" key="6">
    <source>
        <dbReference type="ARBA" id="ARBA00022807"/>
    </source>
</evidence>
<dbReference type="AlphaFoldDB" id="A0A8J8MSN1"/>
<dbReference type="Proteomes" id="UP000679284">
    <property type="component" value="Chromosome"/>
</dbReference>
<keyword evidence="4" id="KW-0645">Protease</keyword>
<protein>
    <recommendedName>
        <fullName evidence="2">Pyrrolidone-carboxylate peptidase</fullName>
    </recommendedName>
    <alternativeName>
        <fullName evidence="7">5-oxoprolyl-peptidase</fullName>
    </alternativeName>
    <alternativeName>
        <fullName evidence="8">Pyroglutamyl-peptidase I</fullName>
    </alternativeName>
</protein>
<evidence type="ECO:0000256" key="5">
    <source>
        <dbReference type="ARBA" id="ARBA00022801"/>
    </source>
</evidence>
<keyword evidence="10" id="KW-1185">Reference proteome</keyword>
<dbReference type="CDD" id="cd00501">
    <property type="entry name" value="Peptidase_C15"/>
    <property type="match status" value="1"/>
</dbReference>
<organism evidence="9 10">
    <name type="scientific">Falsirhodobacter algicola</name>
    <dbReference type="NCBI Taxonomy" id="2692330"/>
    <lineage>
        <taxon>Bacteria</taxon>
        <taxon>Pseudomonadati</taxon>
        <taxon>Pseudomonadota</taxon>
        <taxon>Alphaproteobacteria</taxon>
        <taxon>Rhodobacterales</taxon>
        <taxon>Paracoccaceae</taxon>
        <taxon>Falsirhodobacter</taxon>
    </lineage>
</organism>
<evidence type="ECO:0000256" key="3">
    <source>
        <dbReference type="ARBA" id="ARBA00022490"/>
    </source>
</evidence>
<proteinExistence type="inferred from homology"/>
<dbReference type="InterPro" id="IPR000816">
    <property type="entry name" value="Peptidase_C15"/>
</dbReference>
<keyword evidence="3" id="KW-0963">Cytoplasm</keyword>
<evidence type="ECO:0000313" key="10">
    <source>
        <dbReference type="Proteomes" id="UP000679284"/>
    </source>
</evidence>
<dbReference type="KEGG" id="fap:GR316_04870"/>
<evidence type="ECO:0000256" key="2">
    <source>
        <dbReference type="ARBA" id="ARBA00019191"/>
    </source>
</evidence>
<evidence type="ECO:0000256" key="7">
    <source>
        <dbReference type="ARBA" id="ARBA00030836"/>
    </source>
</evidence>
<dbReference type="RefSeq" id="WP_211784907.1">
    <property type="nucleotide sequence ID" value="NZ_CP047289.1"/>
</dbReference>
<dbReference type="GO" id="GO:0005829">
    <property type="term" value="C:cytosol"/>
    <property type="evidence" value="ECO:0007669"/>
    <property type="project" value="InterPro"/>
</dbReference>
<keyword evidence="5" id="KW-0378">Hydrolase</keyword>
<evidence type="ECO:0000256" key="4">
    <source>
        <dbReference type="ARBA" id="ARBA00022670"/>
    </source>
</evidence>
<dbReference type="Pfam" id="PF01470">
    <property type="entry name" value="Peptidase_C15"/>
    <property type="match status" value="1"/>
</dbReference>
<dbReference type="PRINTS" id="PR00706">
    <property type="entry name" value="PYROGLUPTASE"/>
</dbReference>
<comment type="similarity">
    <text evidence="1">Belongs to the peptidase C15 family.</text>
</comment>
<dbReference type="GO" id="GO:0016920">
    <property type="term" value="F:pyroglutamyl-peptidase activity"/>
    <property type="evidence" value="ECO:0007669"/>
    <property type="project" value="InterPro"/>
</dbReference>
<dbReference type="InterPro" id="IPR016125">
    <property type="entry name" value="Peptidase_C15-like"/>
</dbReference>
<dbReference type="EMBL" id="CP047289">
    <property type="protein sequence ID" value="QUS35661.1"/>
    <property type="molecule type" value="Genomic_DNA"/>
</dbReference>
<dbReference type="Gene3D" id="3.40.630.20">
    <property type="entry name" value="Peptidase C15, pyroglutamyl peptidase I-like"/>
    <property type="match status" value="1"/>
</dbReference>
<keyword evidence="6" id="KW-0788">Thiol protease</keyword>
<evidence type="ECO:0000313" key="9">
    <source>
        <dbReference type="EMBL" id="QUS35661.1"/>
    </source>
</evidence>